<keyword evidence="2" id="KW-1185">Reference proteome</keyword>
<evidence type="ECO:0000313" key="2">
    <source>
        <dbReference type="Proteomes" id="UP001145114"/>
    </source>
</evidence>
<evidence type="ECO:0000313" key="1">
    <source>
        <dbReference type="EMBL" id="KAJ1675149.1"/>
    </source>
</evidence>
<gene>
    <name evidence="1" type="primary">SDA1</name>
    <name evidence="1" type="ORF">EV182_001837</name>
</gene>
<dbReference type="EMBL" id="JAMZIH010005458">
    <property type="protein sequence ID" value="KAJ1675149.1"/>
    <property type="molecule type" value="Genomic_DNA"/>
</dbReference>
<organism evidence="1 2">
    <name type="scientific">Spiromyces aspiralis</name>
    <dbReference type="NCBI Taxonomy" id="68401"/>
    <lineage>
        <taxon>Eukaryota</taxon>
        <taxon>Fungi</taxon>
        <taxon>Fungi incertae sedis</taxon>
        <taxon>Zoopagomycota</taxon>
        <taxon>Kickxellomycotina</taxon>
        <taxon>Kickxellomycetes</taxon>
        <taxon>Kickxellales</taxon>
        <taxon>Kickxellaceae</taxon>
        <taxon>Spiromyces</taxon>
    </lineage>
</organism>
<accession>A0ACC1HF12</accession>
<proteinExistence type="predicted"/>
<dbReference type="Proteomes" id="UP001145114">
    <property type="component" value="Unassembled WGS sequence"/>
</dbReference>
<name>A0ACC1HF12_9FUNG</name>
<comment type="caution">
    <text evidence="1">The sequence shown here is derived from an EMBL/GenBank/DDBJ whole genome shotgun (WGS) entry which is preliminary data.</text>
</comment>
<sequence>MVVKQPKGALLALNLPQLQNLIKRDPVSYREEFLQQYQHFEASLTIFQIKPEEESKELGELVTFLAQVNHCYPKECQEFPEKLMQLLQTHHTILNPDLRRTMVQALVLLRNRGVVPNTKILPLFFTMFRCRDKVLRDTLYNHIISDIKAANRGSHRNAKLNKTVQNFLYTVVTSADAQSKHGEGAVAAKRSLDVCIELYRKNIWCDTRTVNVIAEACLSPINKIMATAIQFFLNPVKRRGSGGGDSDSDATGSDNEDGKKGKLTQTDIRMMQHHAHINKKTRSNQRKLKRALKQYGKQQKERSAELGENFDEGEEESKVERAKKSNFDFGPLEQVHDPQGFAEKLFSKAHQAQSQTKRGGQAVQRFELRLLILRLVARLIGFHQLQVLNLYPFLQRYLQPHQPEVTSILALLATATHNLVPPDVLQPLVRAIADNFVSDHCAPEVMAAGLNAIRSIAARQPAAIEQYLLADLIQYRKHRDKGVMMAARSLMILFREINPEMLHRRERGKEVTQMMTSGLHNKETGENFGAQEVAEGVDGAELLEIYGYSDESDVDVDNSDTEVVGMEEEGEKTEDDELLEEGSSDEAQYASAIEGQEDEGSDDDDDDSNSEADGDDGSGCDDEDENEEEETKEGTAKSRGQQEQKPSEMARSRIETTRILTQEDFIRIEELKRRRKAELKEQQVSSKKRKKRVAEKDDASASEITDYGSEEEGEKVAIEIKAVLDDEDIIGAYHSRKRAKASYEERMMSIQAGREGREKYGSRKGKRDGENRSMSNKEKRKTKNFKMLVHKREVVSKGKRSLVQRQKALRKHINKQKKRGH</sequence>
<reference evidence="1" key="1">
    <citation type="submission" date="2022-06" db="EMBL/GenBank/DDBJ databases">
        <title>Phylogenomic reconstructions and comparative analyses of Kickxellomycotina fungi.</title>
        <authorList>
            <person name="Reynolds N.K."/>
            <person name="Stajich J.E."/>
            <person name="Barry K."/>
            <person name="Grigoriev I.V."/>
            <person name="Crous P."/>
            <person name="Smith M.E."/>
        </authorList>
    </citation>
    <scope>NUCLEOTIDE SEQUENCE</scope>
    <source>
        <strain evidence="1">RSA 2271</strain>
    </source>
</reference>
<protein>
    <submittedName>
        <fullName evidence="1">Severe Depolymerization of Actin</fullName>
    </submittedName>
</protein>